<keyword evidence="9" id="KW-1185">Reference proteome</keyword>
<keyword evidence="4 6" id="KW-1133">Transmembrane helix</keyword>
<feature type="domain" description="Cytochrome C biogenesis protein transmembrane" evidence="7">
    <location>
        <begin position="6"/>
        <end position="177"/>
    </location>
</feature>
<feature type="transmembrane region" description="Helical" evidence="6">
    <location>
        <begin position="124"/>
        <end position="147"/>
    </location>
</feature>
<comment type="caution">
    <text evidence="8">The sequence shown here is derived from an EMBL/GenBank/DDBJ whole genome shotgun (WGS) entry which is preliminary data.</text>
</comment>
<evidence type="ECO:0000256" key="1">
    <source>
        <dbReference type="ARBA" id="ARBA00004141"/>
    </source>
</evidence>
<evidence type="ECO:0000313" key="9">
    <source>
        <dbReference type="Proteomes" id="UP000741013"/>
    </source>
</evidence>
<comment type="subcellular location">
    <subcellularLocation>
        <location evidence="1">Membrane</location>
        <topology evidence="1">Multi-pass membrane protein</topology>
    </subcellularLocation>
</comment>
<name>A0ABS4PW46_9PSEU</name>
<dbReference type="PANTHER" id="PTHR31272:SF4">
    <property type="entry name" value="CYTOCHROME C-TYPE BIOGENESIS PROTEIN HI_1454-RELATED"/>
    <property type="match status" value="1"/>
</dbReference>
<evidence type="ECO:0000256" key="4">
    <source>
        <dbReference type="ARBA" id="ARBA00022989"/>
    </source>
</evidence>
<reference evidence="8 9" key="1">
    <citation type="submission" date="2021-03" db="EMBL/GenBank/DDBJ databases">
        <title>Sequencing the genomes of 1000 actinobacteria strains.</title>
        <authorList>
            <person name="Klenk H.-P."/>
        </authorList>
    </citation>
    <scope>NUCLEOTIDE SEQUENCE [LARGE SCALE GENOMIC DNA]</scope>
    <source>
        <strain evidence="8 9">DSM 45510</strain>
    </source>
</reference>
<comment type="similarity">
    <text evidence="2">Belongs to the DsbD family.</text>
</comment>
<dbReference type="Proteomes" id="UP000741013">
    <property type="component" value="Unassembled WGS sequence"/>
</dbReference>
<evidence type="ECO:0000256" key="5">
    <source>
        <dbReference type="ARBA" id="ARBA00023136"/>
    </source>
</evidence>
<feature type="transmembrane region" description="Helical" evidence="6">
    <location>
        <begin position="167"/>
        <end position="193"/>
    </location>
</feature>
<feature type="transmembrane region" description="Helical" evidence="6">
    <location>
        <begin position="51"/>
        <end position="77"/>
    </location>
</feature>
<sequence>MDPQTLGFALAAGLVAALNPCGFAMLPAYLTLVIAGHDGGTRGRTALVGRALAATAAMALGFLVVFGVFGLVVAPLAASVQQYLPAITVVIGAALLGLGLWMLTGRELTLLLPKLGKGAPTTRLGSMFGYGLAYAIASLSCTIGPFLAVTSATFRSGSVLGGVTAYLAYGLGMTLVVGVLATAVALAGSTVTTGFRRILPHINRIGGGLLVVVGLYVGYYGVYELRLYFGDGDASDPVIEAAGAIQETLAGWVDSIGVLPLLGVLAVMILGAVLLGRRKAAKRGPG</sequence>
<organism evidence="8 9">
    <name type="scientific">Amycolatopsis magusensis</name>
    <dbReference type="NCBI Taxonomy" id="882444"/>
    <lineage>
        <taxon>Bacteria</taxon>
        <taxon>Bacillati</taxon>
        <taxon>Actinomycetota</taxon>
        <taxon>Actinomycetes</taxon>
        <taxon>Pseudonocardiales</taxon>
        <taxon>Pseudonocardiaceae</taxon>
        <taxon>Amycolatopsis</taxon>
    </lineage>
</organism>
<keyword evidence="5 6" id="KW-0472">Membrane</keyword>
<dbReference type="EMBL" id="JAGGMS010000001">
    <property type="protein sequence ID" value="MBP2183649.1"/>
    <property type="molecule type" value="Genomic_DNA"/>
</dbReference>
<evidence type="ECO:0000313" key="8">
    <source>
        <dbReference type="EMBL" id="MBP2183649.1"/>
    </source>
</evidence>
<dbReference type="Pfam" id="PF02683">
    <property type="entry name" value="DsbD_TM"/>
    <property type="match status" value="1"/>
</dbReference>
<evidence type="ECO:0000256" key="2">
    <source>
        <dbReference type="ARBA" id="ARBA00006143"/>
    </source>
</evidence>
<keyword evidence="3 6" id="KW-0812">Transmembrane</keyword>
<dbReference type="InterPro" id="IPR003834">
    <property type="entry name" value="Cyt_c_assmbl_TM_dom"/>
</dbReference>
<proteinExistence type="inferred from homology"/>
<feature type="transmembrane region" description="Helical" evidence="6">
    <location>
        <begin position="6"/>
        <end position="30"/>
    </location>
</feature>
<gene>
    <name evidence="8" type="ORF">JOM49_005175</name>
</gene>
<feature type="transmembrane region" description="Helical" evidence="6">
    <location>
        <begin position="83"/>
        <end position="103"/>
    </location>
</feature>
<feature type="transmembrane region" description="Helical" evidence="6">
    <location>
        <begin position="256"/>
        <end position="276"/>
    </location>
</feature>
<feature type="transmembrane region" description="Helical" evidence="6">
    <location>
        <begin position="205"/>
        <end position="223"/>
    </location>
</feature>
<protein>
    <submittedName>
        <fullName evidence="8">Cytochrome c biogenesis protein CcdA</fullName>
    </submittedName>
</protein>
<dbReference type="InterPro" id="IPR051790">
    <property type="entry name" value="Cytochrome_c-biogenesis_DsbD"/>
</dbReference>
<accession>A0ABS4PW46</accession>
<dbReference type="RefSeq" id="WP_308158866.1">
    <property type="nucleotide sequence ID" value="NZ_JAGGMS010000001.1"/>
</dbReference>
<evidence type="ECO:0000259" key="7">
    <source>
        <dbReference type="Pfam" id="PF02683"/>
    </source>
</evidence>
<evidence type="ECO:0000256" key="3">
    <source>
        <dbReference type="ARBA" id="ARBA00022692"/>
    </source>
</evidence>
<evidence type="ECO:0000256" key="6">
    <source>
        <dbReference type="SAM" id="Phobius"/>
    </source>
</evidence>
<dbReference type="PANTHER" id="PTHR31272">
    <property type="entry name" value="CYTOCHROME C-TYPE BIOGENESIS PROTEIN HI_1454-RELATED"/>
    <property type="match status" value="1"/>
</dbReference>